<dbReference type="InterPro" id="IPR020603">
    <property type="entry name" value="MraZ_dom"/>
</dbReference>
<dbReference type="AlphaFoldDB" id="A0A518EPG0"/>
<dbReference type="Gene3D" id="3.40.1550.20">
    <property type="entry name" value="Transcriptional regulator MraZ domain"/>
    <property type="match status" value="1"/>
</dbReference>
<dbReference type="InterPro" id="IPR037914">
    <property type="entry name" value="SpoVT-AbrB_sf"/>
</dbReference>
<evidence type="ECO:0000313" key="3">
    <source>
        <dbReference type="EMBL" id="QDV05977.1"/>
    </source>
</evidence>
<dbReference type="GO" id="GO:0009295">
    <property type="term" value="C:nucleoid"/>
    <property type="evidence" value="ECO:0007669"/>
    <property type="project" value="UniProtKB-SubCell"/>
</dbReference>
<keyword evidence="1" id="KW-0805">Transcription regulation</keyword>
<gene>
    <name evidence="1" type="primary">mraZ</name>
    <name evidence="3" type="ORF">Poly30_14800</name>
</gene>
<evidence type="ECO:0000256" key="1">
    <source>
        <dbReference type="HAMAP-Rule" id="MF_01008"/>
    </source>
</evidence>
<dbReference type="GO" id="GO:0005737">
    <property type="term" value="C:cytoplasm"/>
    <property type="evidence" value="ECO:0007669"/>
    <property type="project" value="UniProtKB-UniRule"/>
</dbReference>
<dbReference type="InterPro" id="IPR035644">
    <property type="entry name" value="MraZ_C"/>
</dbReference>
<dbReference type="PANTHER" id="PTHR34701">
    <property type="entry name" value="TRANSCRIPTIONAL REGULATOR MRAZ"/>
    <property type="match status" value="1"/>
</dbReference>
<dbReference type="HAMAP" id="MF_01008">
    <property type="entry name" value="MraZ"/>
    <property type="match status" value="1"/>
</dbReference>
<protein>
    <recommendedName>
        <fullName evidence="1">Transcriptional regulator MraZ</fullName>
    </recommendedName>
</protein>
<keyword evidence="4" id="KW-1185">Reference proteome</keyword>
<dbReference type="CDD" id="cd16321">
    <property type="entry name" value="MraZ_C"/>
    <property type="match status" value="1"/>
</dbReference>
<comment type="subcellular location">
    <subcellularLocation>
        <location evidence="1">Cytoplasm</location>
        <location evidence="1">Nucleoid</location>
    </subcellularLocation>
</comment>
<dbReference type="GO" id="GO:0000976">
    <property type="term" value="F:transcription cis-regulatory region binding"/>
    <property type="evidence" value="ECO:0007669"/>
    <property type="project" value="TreeGrafter"/>
</dbReference>
<comment type="subunit">
    <text evidence="1">Forms oligomers.</text>
</comment>
<dbReference type="GO" id="GO:2000143">
    <property type="term" value="P:negative regulation of DNA-templated transcription initiation"/>
    <property type="evidence" value="ECO:0007669"/>
    <property type="project" value="TreeGrafter"/>
</dbReference>
<dbReference type="GO" id="GO:0003700">
    <property type="term" value="F:DNA-binding transcription factor activity"/>
    <property type="evidence" value="ECO:0007669"/>
    <property type="project" value="UniProtKB-UniRule"/>
</dbReference>
<feature type="domain" description="MraZ" evidence="2">
    <location>
        <begin position="89"/>
        <end position="152"/>
    </location>
</feature>
<dbReference type="InterPro" id="IPR003444">
    <property type="entry name" value="MraZ"/>
</dbReference>
<accession>A0A518EPG0</accession>
<dbReference type="EMBL" id="CP036434">
    <property type="protein sequence ID" value="QDV05977.1"/>
    <property type="molecule type" value="Genomic_DNA"/>
</dbReference>
<dbReference type="Proteomes" id="UP000320390">
    <property type="component" value="Chromosome"/>
</dbReference>
<dbReference type="RefSeq" id="WP_419191076.1">
    <property type="nucleotide sequence ID" value="NZ_CP036434.1"/>
</dbReference>
<feature type="domain" description="MraZ" evidence="2">
    <location>
        <begin position="6"/>
        <end position="80"/>
    </location>
</feature>
<organism evidence="3 4">
    <name type="scientific">Saltatorellus ferox</name>
    <dbReference type="NCBI Taxonomy" id="2528018"/>
    <lineage>
        <taxon>Bacteria</taxon>
        <taxon>Pseudomonadati</taxon>
        <taxon>Planctomycetota</taxon>
        <taxon>Planctomycetia</taxon>
        <taxon>Planctomycetia incertae sedis</taxon>
        <taxon>Saltatorellus</taxon>
    </lineage>
</organism>
<keyword evidence="1" id="KW-0238">DNA-binding</keyword>
<dbReference type="SUPFAM" id="SSF89447">
    <property type="entry name" value="AbrB/MazE/MraZ-like"/>
    <property type="match status" value="1"/>
</dbReference>
<dbReference type="CDD" id="cd16320">
    <property type="entry name" value="MraZ_N"/>
    <property type="match status" value="1"/>
</dbReference>
<sequence length="168" mass="18637">MSTSQFLGTHQATLDTEGRIQLPTALRDEINFRQADFGLMASLDGDGSLCLRPRADWERWCRELLGAREILRQQDRRTLLTIASHSGPVKCDKQGRIRVADALLTLVGLDRSKPDRRDAVLTGAFREIRLWSAEGWEQFSDSARKSLAADLDELMGGDSAGPAPDPES</sequence>
<dbReference type="Pfam" id="PF02381">
    <property type="entry name" value="MraZ"/>
    <property type="match status" value="2"/>
</dbReference>
<dbReference type="PANTHER" id="PTHR34701:SF1">
    <property type="entry name" value="TRANSCRIPTIONAL REGULATOR MRAZ"/>
    <property type="match status" value="1"/>
</dbReference>
<keyword evidence="1" id="KW-0804">Transcription</keyword>
<evidence type="ECO:0000313" key="4">
    <source>
        <dbReference type="Proteomes" id="UP000320390"/>
    </source>
</evidence>
<evidence type="ECO:0000259" key="2">
    <source>
        <dbReference type="Pfam" id="PF02381"/>
    </source>
</evidence>
<comment type="similarity">
    <text evidence="1">Belongs to the MraZ family.</text>
</comment>
<keyword evidence="1" id="KW-0963">Cytoplasm</keyword>
<name>A0A518EPG0_9BACT</name>
<dbReference type="InterPro" id="IPR035642">
    <property type="entry name" value="MraZ_N"/>
</dbReference>
<reference evidence="3 4" key="1">
    <citation type="submission" date="2019-02" db="EMBL/GenBank/DDBJ databases">
        <title>Deep-cultivation of Planctomycetes and their phenomic and genomic characterization uncovers novel biology.</title>
        <authorList>
            <person name="Wiegand S."/>
            <person name="Jogler M."/>
            <person name="Boedeker C."/>
            <person name="Pinto D."/>
            <person name="Vollmers J."/>
            <person name="Rivas-Marin E."/>
            <person name="Kohn T."/>
            <person name="Peeters S.H."/>
            <person name="Heuer A."/>
            <person name="Rast P."/>
            <person name="Oberbeckmann S."/>
            <person name="Bunk B."/>
            <person name="Jeske O."/>
            <person name="Meyerdierks A."/>
            <person name="Storesund J.E."/>
            <person name="Kallscheuer N."/>
            <person name="Luecker S."/>
            <person name="Lage O.M."/>
            <person name="Pohl T."/>
            <person name="Merkel B.J."/>
            <person name="Hornburger P."/>
            <person name="Mueller R.-W."/>
            <person name="Bruemmer F."/>
            <person name="Labrenz M."/>
            <person name="Spormann A.M."/>
            <person name="Op den Camp H."/>
            <person name="Overmann J."/>
            <person name="Amann R."/>
            <person name="Jetten M.S.M."/>
            <person name="Mascher T."/>
            <person name="Medema M.H."/>
            <person name="Devos D.P."/>
            <person name="Kaster A.-K."/>
            <person name="Ovreas L."/>
            <person name="Rohde M."/>
            <person name="Galperin M.Y."/>
            <person name="Jogler C."/>
        </authorList>
    </citation>
    <scope>NUCLEOTIDE SEQUENCE [LARGE SCALE GENOMIC DNA]</scope>
    <source>
        <strain evidence="3 4">Poly30</strain>
    </source>
</reference>
<proteinExistence type="inferred from homology"/>
<dbReference type="InterPro" id="IPR038619">
    <property type="entry name" value="MraZ_sf"/>
</dbReference>